<accession>A0A508YRM5</accession>
<evidence type="ECO:0000256" key="2">
    <source>
        <dbReference type="ARBA" id="ARBA00022603"/>
    </source>
</evidence>
<keyword evidence="3" id="KW-0808">Transferase</keyword>
<dbReference type="PANTHER" id="PTHR33841:SF1">
    <property type="entry name" value="DNA METHYLTRANSFERASE A"/>
    <property type="match status" value="1"/>
</dbReference>
<feature type="domain" description="Type II methyltransferase M.TaqI-like" evidence="6">
    <location>
        <begin position="373"/>
        <end position="601"/>
    </location>
</feature>
<dbReference type="GO" id="GO:0006304">
    <property type="term" value="P:DNA modification"/>
    <property type="evidence" value="ECO:0007669"/>
    <property type="project" value="InterPro"/>
</dbReference>
<dbReference type="PRINTS" id="PR00507">
    <property type="entry name" value="N12N6MTFRASE"/>
</dbReference>
<dbReference type="NCBIfam" id="NF033452">
    <property type="entry name" value="BREX_1_MTaseX"/>
    <property type="match status" value="1"/>
</dbReference>
<evidence type="ECO:0000313" key="8">
    <source>
        <dbReference type="Proteomes" id="UP000365705"/>
    </source>
</evidence>
<proteinExistence type="predicted"/>
<dbReference type="Pfam" id="PF07669">
    <property type="entry name" value="Eco57I"/>
    <property type="match status" value="1"/>
</dbReference>
<evidence type="ECO:0000256" key="5">
    <source>
        <dbReference type="ARBA" id="ARBA00047942"/>
    </source>
</evidence>
<evidence type="ECO:0000259" key="6">
    <source>
        <dbReference type="Pfam" id="PF07669"/>
    </source>
</evidence>
<dbReference type="InterPro" id="IPR011639">
    <property type="entry name" value="MethylTrfase_TaqI-like_dom"/>
</dbReference>
<sequence>MDKSKIKNFAINARRELIGSVSQRLAQLGITTDGISQELPASTPELKYYTKEQVASNNGLTGQQIAWRSSIVNELRTRGYDENQQTVLEDFIEEVAYTWFNRIIAIRFMEVNNYLPTRVRVLSSESGNSEPDIIDEALNLRDDFNGFTPEEEQLIEDAQLSLDPRKLDQAYEILFIKQCDALAEILPGLFEKTKDYLKLLFTPNYNHGVIQELVTEIPESYFDVQDEGQVQIIGWLYQYYNTEPKNAAFKKRNYSTSDIPAVTQLFTPDWIVKYMVENSLGRYWIDILKARGDQRTEKEIAQDFNWQYYMPDYEKNPKISKKELANKDVHDITFIDPAMGSGHILVYAFDILGQIYESEGYSKRQAAVSILNNNLFGLDIDTRAYQLSYFALLMKAREYDRRLFRRDLKPHIYDIPVTDLKAADFDIAIEQGQLDQKKVKQDLASLLALFKNGNDLGSIVQTNALDLASLSELIKPDRDSSENESQYEQLSFMDDERDNQQELAYLLEIAQVLNSTYDIGVTNPPYMGGGKMDPALKKYVQKHYPDSKADMFGVFIEVMLNLTKKTGYVGMITQHSWMFLSNFEKLRKKLQDVTIVNLAHLGTRAFEEIGGEVVQTVSFILQKGKTNGYQGTYERLVDYNSQDTKEEAYLSIVNGEDTKDLYHANQSNFSKIPGSPIAYWASEQLIKDFFENKKVKDYTFSDGQIKTGNNDLYLRKIWEVNPKYIGKHKKWALHAKGGEYRRWYGNVDTVINISPKAINHYKSDHVARFPKDNVLFRKGITWSLISSGSGFAMRYLSDMTTFNLAAPSILFHDEKYLIYILGFLNSVVARSILKILNPTINTNINNIINLPLRIENIDNVEKLVFQNISLSKSDWDAFETSWDFQRSPLLSHVTEHNHNWLLSEAFTTWQTETQDRFNQLKSNEEELNRIFINLYGLQDELTPKEEDKDVSIRLADRERDIKDFLSYFIGCIFGRYSLDTDGLAYAGGNWDADKYVSFKPNENNLLMLTDTQYFDDERDVIVRLREFLTKTFGADTVNDNLNFIAESLDANKYAKGTDSETIIRNYFINDFFKDHDKKYSKRPIYWEFNSGHSKGFKALMYLHRYDTGELAMVRQNMHNLQAGMNSRLSVTQKLLDAETVSKNKTIDRRIIANLKKQIDEIVKYDQILGSLSANPVDLDLDDGVLVNHAKLQNGYKLLSKL</sequence>
<dbReference type="InterPro" id="IPR047939">
    <property type="entry name" value="BREX_1_PglX"/>
</dbReference>
<reference evidence="7 8" key="1">
    <citation type="submission" date="2019-06" db="EMBL/GenBank/DDBJ databases">
        <authorList>
            <person name="Rodrigo-Torres L."/>
            <person name="Arahal R. D."/>
            <person name="Lucena T."/>
        </authorList>
    </citation>
    <scope>NUCLEOTIDE SEQUENCE [LARGE SCALE GENOMIC DNA]</scope>
    <source>
        <strain evidence="7 8">INIA P508</strain>
    </source>
</reference>
<dbReference type="EC" id="2.1.1.72" evidence="1"/>
<protein>
    <recommendedName>
        <fullName evidence="1">site-specific DNA-methyltransferase (adenine-specific)</fullName>
        <ecNumber evidence="1">2.1.1.72</ecNumber>
    </recommendedName>
</protein>
<dbReference type="InterPro" id="IPR029063">
    <property type="entry name" value="SAM-dependent_MTases_sf"/>
</dbReference>
<dbReference type="PANTHER" id="PTHR33841">
    <property type="entry name" value="DNA METHYLTRANSFERASE YEEA-RELATED"/>
    <property type="match status" value="1"/>
</dbReference>
<dbReference type="SUPFAM" id="SSF53335">
    <property type="entry name" value="S-adenosyl-L-methionine-dependent methyltransferases"/>
    <property type="match status" value="1"/>
</dbReference>
<dbReference type="Gene3D" id="3.40.50.150">
    <property type="entry name" value="Vaccinia Virus protein VP39"/>
    <property type="match status" value="1"/>
</dbReference>
<organism evidence="7 8">
    <name type="scientific">Limosilactobacillus mucosae</name>
    <name type="common">Lactobacillus mucosae</name>
    <dbReference type="NCBI Taxonomy" id="97478"/>
    <lineage>
        <taxon>Bacteria</taxon>
        <taxon>Bacillati</taxon>
        <taxon>Bacillota</taxon>
        <taxon>Bacilli</taxon>
        <taxon>Lactobacillales</taxon>
        <taxon>Lactobacillaceae</taxon>
        <taxon>Limosilactobacillus</taxon>
    </lineage>
</organism>
<evidence type="ECO:0000256" key="3">
    <source>
        <dbReference type="ARBA" id="ARBA00022679"/>
    </source>
</evidence>
<dbReference type="EMBL" id="CABFNH010000029">
    <property type="protein sequence ID" value="VTZ92768.1"/>
    <property type="molecule type" value="Genomic_DNA"/>
</dbReference>
<evidence type="ECO:0000256" key="1">
    <source>
        <dbReference type="ARBA" id="ARBA00011900"/>
    </source>
</evidence>
<comment type="catalytic activity">
    <reaction evidence="5">
        <text>a 2'-deoxyadenosine in DNA + S-adenosyl-L-methionine = an N(6)-methyl-2'-deoxyadenosine in DNA + S-adenosyl-L-homocysteine + H(+)</text>
        <dbReference type="Rhea" id="RHEA:15197"/>
        <dbReference type="Rhea" id="RHEA-COMP:12418"/>
        <dbReference type="Rhea" id="RHEA-COMP:12419"/>
        <dbReference type="ChEBI" id="CHEBI:15378"/>
        <dbReference type="ChEBI" id="CHEBI:57856"/>
        <dbReference type="ChEBI" id="CHEBI:59789"/>
        <dbReference type="ChEBI" id="CHEBI:90615"/>
        <dbReference type="ChEBI" id="CHEBI:90616"/>
        <dbReference type="EC" id="2.1.1.72"/>
    </reaction>
</comment>
<dbReference type="InterPro" id="IPR050953">
    <property type="entry name" value="N4_N6_ade-DNA_methylase"/>
</dbReference>
<evidence type="ECO:0000256" key="4">
    <source>
        <dbReference type="ARBA" id="ARBA00022691"/>
    </source>
</evidence>
<name>A0A508YRM5_LIMMU</name>
<dbReference type="GO" id="GO:0009007">
    <property type="term" value="F:site-specific DNA-methyltransferase (adenine-specific) activity"/>
    <property type="evidence" value="ECO:0007669"/>
    <property type="project" value="UniProtKB-EC"/>
</dbReference>
<keyword evidence="4" id="KW-0949">S-adenosyl-L-methionine</keyword>
<gene>
    <name evidence="7" type="ORF">LMUP508_01776</name>
</gene>
<evidence type="ECO:0000313" key="7">
    <source>
        <dbReference type="EMBL" id="VTZ92768.1"/>
    </source>
</evidence>
<dbReference type="GO" id="GO:0032259">
    <property type="term" value="P:methylation"/>
    <property type="evidence" value="ECO:0007669"/>
    <property type="project" value="UniProtKB-KW"/>
</dbReference>
<dbReference type="AlphaFoldDB" id="A0A508YRM5"/>
<keyword evidence="2" id="KW-0489">Methyltransferase</keyword>
<dbReference type="Proteomes" id="UP000365705">
    <property type="component" value="Unassembled WGS sequence"/>
</dbReference>
<dbReference type="RefSeq" id="WP_143113416.1">
    <property type="nucleotide sequence ID" value="NZ_CABFNH010000029.1"/>
</dbReference>